<keyword evidence="3" id="KW-1185">Reference proteome</keyword>
<protein>
    <recommendedName>
        <fullName evidence="4">DUF4988 domain-containing protein</fullName>
    </recommendedName>
</protein>
<proteinExistence type="predicted"/>
<gene>
    <name evidence="2" type="ORF">H9626_01850</name>
</gene>
<evidence type="ECO:0000256" key="1">
    <source>
        <dbReference type="SAM" id="MobiDB-lite"/>
    </source>
</evidence>
<evidence type="ECO:0000313" key="3">
    <source>
        <dbReference type="Proteomes" id="UP000616346"/>
    </source>
</evidence>
<feature type="region of interest" description="Disordered" evidence="1">
    <location>
        <begin position="163"/>
        <end position="188"/>
    </location>
</feature>
<dbReference type="Proteomes" id="UP000616346">
    <property type="component" value="Unassembled WGS sequence"/>
</dbReference>
<evidence type="ECO:0008006" key="4">
    <source>
        <dbReference type="Google" id="ProtNLM"/>
    </source>
</evidence>
<feature type="region of interest" description="Disordered" evidence="1">
    <location>
        <begin position="122"/>
        <end position="147"/>
    </location>
</feature>
<sequence length="735" mass="81317">MLVTACYREDISTLYSRQYQLTAELTGINAEILRINNEIVELRNLYNILANKPTVTGFQYRVEEKDGKTDTLGVDITLDDRTFFIPYGHNGKNGADGKTPTVTISNDGFWVINGEKTAWKAVGTDGKDGKDGADGKDGTNGTNGTTPTVEIVGGYWVINGVSTGVPATGPKGDKGDPGQGNDGADGHTPVITISNDGFWVIDGTKSTSKAIPDDGKTPLINAAKDPDNPADENYYWTIKYPGDENYSFLLVNEQKVKATGPKGDKGDTPVVEPIIENVTKANDGTSITITLHDGTSYQIPLLGIQFKLNPGKLAMKDRNGLDSLILFTREGLTIDVPYTCSDNVARIEAMLPAGWSATADISPTDPAKRIIHITSPQLMDLDRAQFEGGVSFIAFDQKGAALTQYIKLKLNKYLYMSYFYNELNAVELNRPTSPFNQLKWTEQHYFLIEFYKLQDRKFELSARFPAGTGTNEPLSSSLSDYPSFVFNKSEADVEKQFKVNTFLFRPDSVNLSSIIGNDGPEGRVLYANEYQASDNGTYMKPVPYDTYMVQYSYTQNNGSNNELIRIRRAASKYKIHLYKASEFLGIDKADFDYKKVEILLTNQTHLLSTVYKSYNPVSYVAQSNAMTYNPATDQLECEFCTLGGANTAIGLNFYYDKVGKKRWEPQTLAAVLVRPDWEVNAYVNHSGIPFPGAGTYDHYVGFTNNGDNTTRYGGGRIFEATTSNSFYPKTLPNLN</sequence>
<organism evidence="2 3">
    <name type="scientific">Phocaeicola faecium</name>
    <dbReference type="NCBI Taxonomy" id="2762213"/>
    <lineage>
        <taxon>Bacteria</taxon>
        <taxon>Pseudomonadati</taxon>
        <taxon>Bacteroidota</taxon>
        <taxon>Bacteroidia</taxon>
        <taxon>Bacteroidales</taxon>
        <taxon>Bacteroidaceae</taxon>
        <taxon>Phocaeicola</taxon>
    </lineage>
</organism>
<name>A0ABR8V874_9BACT</name>
<evidence type="ECO:0000313" key="2">
    <source>
        <dbReference type="EMBL" id="MBD8000968.1"/>
    </source>
</evidence>
<dbReference type="EMBL" id="JACSPQ010000001">
    <property type="protein sequence ID" value="MBD8000968.1"/>
    <property type="molecule type" value="Genomic_DNA"/>
</dbReference>
<accession>A0ABR8V874</accession>
<reference evidence="2 3" key="1">
    <citation type="submission" date="2020-08" db="EMBL/GenBank/DDBJ databases">
        <title>A Genomic Blueprint of the Chicken Gut Microbiome.</title>
        <authorList>
            <person name="Gilroy R."/>
            <person name="Ravi A."/>
            <person name="Getino M."/>
            <person name="Pursley I."/>
            <person name="Horton D.L."/>
            <person name="Alikhan N.-F."/>
            <person name="Baker D."/>
            <person name="Gharbi K."/>
            <person name="Hall N."/>
            <person name="Watson M."/>
            <person name="Adriaenssens E.M."/>
            <person name="Foster-Nyarko E."/>
            <person name="Jarju S."/>
            <person name="Secka A."/>
            <person name="Antonio M."/>
            <person name="Oren A."/>
            <person name="Chaudhuri R."/>
            <person name="La Ragione R.M."/>
            <person name="Hildebrand F."/>
            <person name="Pallen M.J."/>
        </authorList>
    </citation>
    <scope>NUCLEOTIDE SEQUENCE [LARGE SCALE GENOMIC DNA]</scope>
    <source>
        <strain evidence="2 3">Sa1YUN3</strain>
    </source>
</reference>
<comment type="caution">
    <text evidence="2">The sequence shown here is derived from an EMBL/GenBank/DDBJ whole genome shotgun (WGS) entry which is preliminary data.</text>
</comment>
<feature type="compositionally biased region" description="Basic and acidic residues" evidence="1">
    <location>
        <begin position="125"/>
        <end position="137"/>
    </location>
</feature>